<reference evidence="9 10" key="1">
    <citation type="submission" date="2015-06" db="EMBL/GenBank/DDBJ databases">
        <title>Draft genome sequence of beer spoilage bacterium Megasphaera cerevisiae type strain 20462.</title>
        <authorList>
            <person name="Kutumbaka K."/>
            <person name="Pasmowitz J."/>
            <person name="Mategko J."/>
            <person name="Reyes D."/>
            <person name="Friedrich A."/>
            <person name="Han S."/>
            <person name="Martens-Habbena W."/>
            <person name="Neal-McKinney J."/>
            <person name="Janagama H.K."/>
            <person name="Nadala C."/>
            <person name="Samadpour M."/>
        </authorList>
    </citation>
    <scope>NUCLEOTIDE SEQUENCE [LARGE SCALE GENOMIC DNA]</scope>
    <source>
        <strain evidence="9 10">DSM 20462</strain>
    </source>
</reference>
<keyword evidence="5 7" id="KW-1133">Transmembrane helix</keyword>
<dbReference type="Proteomes" id="UP000036503">
    <property type="component" value="Unassembled WGS sequence"/>
</dbReference>
<keyword evidence="3" id="KW-1003">Cell membrane</keyword>
<evidence type="ECO:0000313" key="10">
    <source>
        <dbReference type="Proteomes" id="UP000036503"/>
    </source>
</evidence>
<dbReference type="STRING" id="39029.BSR42_01165"/>
<evidence type="ECO:0000259" key="8">
    <source>
        <dbReference type="PROSITE" id="PS50850"/>
    </source>
</evidence>
<feature type="transmembrane region" description="Helical" evidence="7">
    <location>
        <begin position="78"/>
        <end position="97"/>
    </location>
</feature>
<dbReference type="Pfam" id="PF07690">
    <property type="entry name" value="MFS_1"/>
    <property type="match status" value="1"/>
</dbReference>
<dbReference type="Gene3D" id="1.20.1250.20">
    <property type="entry name" value="MFS general substrate transporter like domains"/>
    <property type="match status" value="2"/>
</dbReference>
<dbReference type="InterPro" id="IPR020846">
    <property type="entry name" value="MFS_dom"/>
</dbReference>
<dbReference type="FunCoup" id="A0A0J6WZD3">
    <property type="interactions" value="18"/>
</dbReference>
<gene>
    <name evidence="9" type="ORF">AB840_01520</name>
</gene>
<evidence type="ECO:0000256" key="5">
    <source>
        <dbReference type="ARBA" id="ARBA00022989"/>
    </source>
</evidence>
<feature type="transmembrane region" description="Helical" evidence="7">
    <location>
        <begin position="246"/>
        <end position="269"/>
    </location>
</feature>
<proteinExistence type="predicted"/>
<evidence type="ECO:0000313" key="9">
    <source>
        <dbReference type="EMBL" id="KMO87608.1"/>
    </source>
</evidence>
<evidence type="ECO:0000256" key="2">
    <source>
        <dbReference type="ARBA" id="ARBA00022448"/>
    </source>
</evidence>
<dbReference type="OrthoDB" id="65739at2"/>
<feature type="transmembrane region" description="Helical" evidence="7">
    <location>
        <begin position="163"/>
        <end position="182"/>
    </location>
</feature>
<keyword evidence="10" id="KW-1185">Reference proteome</keyword>
<evidence type="ECO:0000256" key="7">
    <source>
        <dbReference type="SAM" id="Phobius"/>
    </source>
</evidence>
<feature type="transmembrane region" description="Helical" evidence="7">
    <location>
        <begin position="281"/>
        <end position="301"/>
    </location>
</feature>
<sequence length="399" mass="43327">MEKWKRNLWISCCAGFIVSIGMSQMAPMLPLYIADMGIHSTGDIEKWSGIIFGCNFFSLAIFSPIWGRLSDRYGRKPMALRASLWLGFIMIGMGFAQSVYQLAALRLAQGAMSGFQTAIIPLIAQESPREHSGWALGMFFTSQVTGTLLGPLIGGFLYETVGIRYDFFVIGALCFLGFFLLFRIHETIKPQPQAAALTLRDTFLKLPSLQLIVGLFVTTFVMQFAVMSIEPIITIYVGYLAASSAHIALIAGAVFSCTGIASMLVASRLGRLADHIGSQKVLFAALCLAGVALALQGFAVSPLQLGIYRFMLGLAIAGLLPSVNNLVRQYTPSICLGRIYGFNQSAQFLGMFAGAFFGGHLAAAVGIRNVFFLTAFLFLINAVWCLFVVCRYAQAAGEI</sequence>
<evidence type="ECO:0000256" key="1">
    <source>
        <dbReference type="ARBA" id="ARBA00004651"/>
    </source>
</evidence>
<feature type="transmembrane region" description="Helical" evidence="7">
    <location>
        <begin position="203"/>
        <end position="226"/>
    </location>
</feature>
<evidence type="ECO:0000256" key="6">
    <source>
        <dbReference type="ARBA" id="ARBA00023136"/>
    </source>
</evidence>
<dbReference type="RefSeq" id="WP_048513062.1">
    <property type="nucleotide sequence ID" value="NZ_FUXD01000010.1"/>
</dbReference>
<dbReference type="PROSITE" id="PS50850">
    <property type="entry name" value="MFS"/>
    <property type="match status" value="1"/>
</dbReference>
<feature type="transmembrane region" description="Helical" evidence="7">
    <location>
        <begin position="348"/>
        <end position="367"/>
    </location>
</feature>
<protein>
    <submittedName>
        <fullName evidence="9">MFS transporter</fullName>
    </submittedName>
</protein>
<keyword evidence="2" id="KW-0813">Transport</keyword>
<feature type="transmembrane region" description="Helical" evidence="7">
    <location>
        <begin position="373"/>
        <end position="393"/>
    </location>
</feature>
<dbReference type="InterPro" id="IPR036259">
    <property type="entry name" value="MFS_trans_sf"/>
</dbReference>
<name>A0A0J6WZD3_9FIRM</name>
<keyword evidence="4 7" id="KW-0812">Transmembrane</keyword>
<feature type="transmembrane region" description="Helical" evidence="7">
    <location>
        <begin position="307"/>
        <end position="327"/>
    </location>
</feature>
<comment type="caution">
    <text evidence="9">The sequence shown here is derived from an EMBL/GenBank/DDBJ whole genome shotgun (WGS) entry which is preliminary data.</text>
</comment>
<organism evidence="9 10">
    <name type="scientific">Megasphaera cerevisiae DSM 20462</name>
    <dbReference type="NCBI Taxonomy" id="1122219"/>
    <lineage>
        <taxon>Bacteria</taxon>
        <taxon>Bacillati</taxon>
        <taxon>Bacillota</taxon>
        <taxon>Negativicutes</taxon>
        <taxon>Veillonellales</taxon>
        <taxon>Veillonellaceae</taxon>
        <taxon>Megasphaera</taxon>
    </lineage>
</organism>
<keyword evidence="6 7" id="KW-0472">Membrane</keyword>
<dbReference type="PANTHER" id="PTHR43414">
    <property type="entry name" value="MULTIDRUG RESISTANCE PROTEIN MDTG"/>
    <property type="match status" value="1"/>
</dbReference>
<dbReference type="GO" id="GO:0005886">
    <property type="term" value="C:plasma membrane"/>
    <property type="evidence" value="ECO:0007669"/>
    <property type="project" value="UniProtKB-SubCell"/>
</dbReference>
<dbReference type="PATRIC" id="fig|1122219.3.peg.1105"/>
<comment type="subcellular location">
    <subcellularLocation>
        <location evidence="1">Cell membrane</location>
        <topology evidence="1">Multi-pass membrane protein</topology>
    </subcellularLocation>
</comment>
<dbReference type="InterPro" id="IPR011701">
    <property type="entry name" value="MFS"/>
</dbReference>
<dbReference type="SUPFAM" id="SSF103473">
    <property type="entry name" value="MFS general substrate transporter"/>
    <property type="match status" value="1"/>
</dbReference>
<feature type="transmembrane region" description="Helical" evidence="7">
    <location>
        <begin position="47"/>
        <end position="66"/>
    </location>
</feature>
<dbReference type="GO" id="GO:0022857">
    <property type="term" value="F:transmembrane transporter activity"/>
    <property type="evidence" value="ECO:0007669"/>
    <property type="project" value="InterPro"/>
</dbReference>
<dbReference type="PANTHER" id="PTHR43414:SF1">
    <property type="entry name" value="PEPTIDE PERMEASE"/>
    <property type="match status" value="1"/>
</dbReference>
<dbReference type="AlphaFoldDB" id="A0A0J6WZD3"/>
<evidence type="ECO:0000256" key="4">
    <source>
        <dbReference type="ARBA" id="ARBA00022692"/>
    </source>
</evidence>
<evidence type="ECO:0000256" key="3">
    <source>
        <dbReference type="ARBA" id="ARBA00022475"/>
    </source>
</evidence>
<dbReference type="EMBL" id="LEKT01000003">
    <property type="protein sequence ID" value="KMO87608.1"/>
    <property type="molecule type" value="Genomic_DNA"/>
</dbReference>
<feature type="domain" description="Major facilitator superfamily (MFS) profile" evidence="8">
    <location>
        <begin position="7"/>
        <end position="393"/>
    </location>
</feature>
<accession>A0A0J6WZD3</accession>
<dbReference type="InParanoid" id="A0A0J6WZD3"/>